<feature type="domain" description="SpoVT-AbrB" evidence="1">
    <location>
        <begin position="4"/>
        <end position="50"/>
    </location>
</feature>
<evidence type="ECO:0000313" key="3">
    <source>
        <dbReference type="Proteomes" id="UP000019760"/>
    </source>
</evidence>
<name>A0A023D578_ACIMT</name>
<gene>
    <name evidence="2" type="ORF">Amme_059_011</name>
</gene>
<dbReference type="EMBL" id="BAND01000059">
    <property type="protein sequence ID" value="GAJ29292.1"/>
    <property type="molecule type" value="Genomic_DNA"/>
</dbReference>
<reference evidence="2 3" key="2">
    <citation type="journal article" date="2014" name="FEMS Microbiol. Lett.">
        <title>Draft genomic DNA sequence of the facultatively methylotrophic bacterium Acidomonas methanolica type strain MB58.</title>
        <authorList>
            <person name="Higashiura N."/>
            <person name="Hadano H."/>
            <person name="Hirakawa H."/>
            <person name="Matsutani M."/>
            <person name="Takabe S."/>
            <person name="Matsushita K."/>
            <person name="Azuma Y."/>
        </authorList>
    </citation>
    <scope>NUCLEOTIDE SEQUENCE [LARGE SCALE GENOMIC DNA]</scope>
    <source>
        <strain evidence="2 3">MB58</strain>
    </source>
</reference>
<accession>A0A023D578</accession>
<dbReference type="InterPro" id="IPR007159">
    <property type="entry name" value="SpoVT-AbrB_dom"/>
</dbReference>
<dbReference type="Pfam" id="PF04014">
    <property type="entry name" value="MazE_antitoxin"/>
    <property type="match status" value="1"/>
</dbReference>
<dbReference type="SMART" id="SM00966">
    <property type="entry name" value="SpoVT_AbrB"/>
    <property type="match status" value="1"/>
</dbReference>
<dbReference type="Gene3D" id="2.10.260.10">
    <property type="match status" value="1"/>
</dbReference>
<comment type="caution">
    <text evidence="2">The sequence shown here is derived from an EMBL/GenBank/DDBJ whole genome shotgun (WGS) entry which is preliminary data.</text>
</comment>
<dbReference type="RefSeq" id="WP_042058973.1">
    <property type="nucleotide sequence ID" value="NZ_BAND01000059.1"/>
</dbReference>
<protein>
    <submittedName>
        <fullName evidence="2">Transcriptional regulator/antitoxin MazE</fullName>
    </submittedName>
</protein>
<dbReference type="AlphaFoldDB" id="A0A023D578"/>
<evidence type="ECO:0000313" key="2">
    <source>
        <dbReference type="EMBL" id="GAJ29292.1"/>
    </source>
</evidence>
<keyword evidence="3" id="KW-1185">Reference proteome</keyword>
<evidence type="ECO:0000259" key="1">
    <source>
        <dbReference type="SMART" id="SM00966"/>
    </source>
</evidence>
<dbReference type="Proteomes" id="UP000019760">
    <property type="component" value="Unassembled WGS sequence"/>
</dbReference>
<sequence>MQVAKWGNSLAVRLPSSLVEALELREGDDIEIVVDAPRTFAVRRKPGPDALLERLRQFRGKLPPDFKFSRDEANERG</sequence>
<reference evidence="3" key="1">
    <citation type="journal article" date="2014" name="FEMS Microbiol. Lett.">
        <title>Draft Genomic DNA Sequence of the Facultatively Methylotrophic Bacterium Acidomonas methanolica type strain MB58.</title>
        <authorList>
            <person name="Higashiura N."/>
            <person name="Hadano H."/>
            <person name="Hirakawa H."/>
            <person name="Matsutani M."/>
            <person name="Takabe S."/>
            <person name="Matsushita K."/>
            <person name="Azuma Y."/>
        </authorList>
    </citation>
    <scope>NUCLEOTIDE SEQUENCE [LARGE SCALE GENOMIC DNA]</scope>
    <source>
        <strain evidence="3">MB58</strain>
    </source>
</reference>
<dbReference type="SUPFAM" id="SSF89447">
    <property type="entry name" value="AbrB/MazE/MraZ-like"/>
    <property type="match status" value="1"/>
</dbReference>
<dbReference type="InterPro" id="IPR037914">
    <property type="entry name" value="SpoVT-AbrB_sf"/>
</dbReference>
<organism evidence="2 3">
    <name type="scientific">Acidomonas methanolica NBRC 104435</name>
    <dbReference type="NCBI Taxonomy" id="1231351"/>
    <lineage>
        <taxon>Bacteria</taxon>
        <taxon>Pseudomonadati</taxon>
        <taxon>Pseudomonadota</taxon>
        <taxon>Alphaproteobacteria</taxon>
        <taxon>Acetobacterales</taxon>
        <taxon>Acetobacteraceae</taxon>
        <taxon>Acidomonas</taxon>
    </lineage>
</organism>
<proteinExistence type="predicted"/>
<dbReference type="OrthoDB" id="9795766at2"/>
<dbReference type="GO" id="GO:0003677">
    <property type="term" value="F:DNA binding"/>
    <property type="evidence" value="ECO:0007669"/>
    <property type="project" value="InterPro"/>
</dbReference>